<protein>
    <submittedName>
        <fullName evidence="3">Uncharacterized protein</fullName>
    </submittedName>
</protein>
<feature type="transmembrane region" description="Helical" evidence="2">
    <location>
        <begin position="246"/>
        <end position="271"/>
    </location>
</feature>
<evidence type="ECO:0000256" key="2">
    <source>
        <dbReference type="SAM" id="Phobius"/>
    </source>
</evidence>
<keyword evidence="2" id="KW-1133">Transmembrane helix</keyword>
<evidence type="ECO:0000256" key="1">
    <source>
        <dbReference type="SAM" id="MobiDB-lite"/>
    </source>
</evidence>
<sequence length="376" mass="40523">MTGGGKPKTHSDGTESKDPPEPAPVTHFGVLAVQAEKVAKRNAEQADKLRARAGAWGKALSVAMTTALGWVTLSQATDIFPGTAGDSREWAIVFLVLVVISIGGTWWWFNRQTRPLAMGLDIPRMTTKGPGAELSSREADDVARLYGELGELNTRIQSGPTEDEIRRVVAHALVSRRTYSHKSASKLIKGYAAEAIAKEALAEQSAIGENGEIDHNLIERAAQIRAEIYATQQRAMVTVIRRRTGGLVSGFGSALCLGVFIVGLVGLSYSLDEIEATRTESDRRLALFNECATTVENLKKQGIVIGGSGANRAVLPRDCERWSLDYTSGRATIADVQSLSDALDKCRSRDPAFADRPECTAIAVKLESMANELTPS</sequence>
<name>A0ABP7NTS5_9ACTN</name>
<accession>A0ABP7NTS5</accession>
<reference evidence="4" key="1">
    <citation type="journal article" date="2019" name="Int. J. Syst. Evol. Microbiol.">
        <title>The Global Catalogue of Microorganisms (GCM) 10K type strain sequencing project: providing services to taxonomists for standard genome sequencing and annotation.</title>
        <authorList>
            <consortium name="The Broad Institute Genomics Platform"/>
            <consortium name="The Broad Institute Genome Sequencing Center for Infectious Disease"/>
            <person name="Wu L."/>
            <person name="Ma J."/>
        </authorList>
    </citation>
    <scope>NUCLEOTIDE SEQUENCE [LARGE SCALE GENOMIC DNA]</scope>
    <source>
        <strain evidence="4">JCM 16923</strain>
    </source>
</reference>
<keyword evidence="2" id="KW-0812">Transmembrane</keyword>
<keyword evidence="4" id="KW-1185">Reference proteome</keyword>
<evidence type="ECO:0000313" key="4">
    <source>
        <dbReference type="Proteomes" id="UP001418444"/>
    </source>
</evidence>
<proteinExistence type="predicted"/>
<feature type="region of interest" description="Disordered" evidence="1">
    <location>
        <begin position="1"/>
        <end position="25"/>
    </location>
</feature>
<gene>
    <name evidence="3" type="ORF">GCM10022231_10160</name>
</gene>
<comment type="caution">
    <text evidence="3">The sequence shown here is derived from an EMBL/GenBank/DDBJ whole genome shotgun (WGS) entry which is preliminary data.</text>
</comment>
<dbReference type="Proteomes" id="UP001418444">
    <property type="component" value="Unassembled WGS sequence"/>
</dbReference>
<dbReference type="EMBL" id="BAAAZW010000003">
    <property type="protein sequence ID" value="GAA3953829.1"/>
    <property type="molecule type" value="Genomic_DNA"/>
</dbReference>
<organism evidence="3 4">
    <name type="scientific">Gordonia caeni</name>
    <dbReference type="NCBI Taxonomy" id="1007097"/>
    <lineage>
        <taxon>Bacteria</taxon>
        <taxon>Bacillati</taxon>
        <taxon>Actinomycetota</taxon>
        <taxon>Actinomycetes</taxon>
        <taxon>Mycobacteriales</taxon>
        <taxon>Gordoniaceae</taxon>
        <taxon>Gordonia</taxon>
    </lineage>
</organism>
<keyword evidence="2" id="KW-0472">Membrane</keyword>
<feature type="transmembrane region" description="Helical" evidence="2">
    <location>
        <begin position="90"/>
        <end position="109"/>
    </location>
</feature>
<feature type="compositionally biased region" description="Basic and acidic residues" evidence="1">
    <location>
        <begin position="9"/>
        <end position="20"/>
    </location>
</feature>
<evidence type="ECO:0000313" key="3">
    <source>
        <dbReference type="EMBL" id="GAA3953829.1"/>
    </source>
</evidence>